<dbReference type="InterPro" id="IPR036388">
    <property type="entry name" value="WH-like_DNA-bd_sf"/>
</dbReference>
<proteinExistence type="predicted"/>
<dbReference type="SUPFAM" id="SSF46785">
    <property type="entry name" value="Winged helix' DNA-binding domain"/>
    <property type="match status" value="1"/>
</dbReference>
<dbReference type="PANTHER" id="PTHR33164:SF105">
    <property type="entry name" value="TRANSCRIPTIONAL REPRESSOR PROTEIN-RELATED"/>
    <property type="match status" value="1"/>
</dbReference>
<evidence type="ECO:0000256" key="1">
    <source>
        <dbReference type="SAM" id="MobiDB-lite"/>
    </source>
</evidence>
<protein>
    <submittedName>
        <fullName evidence="3">MarR family winged helix-turn-helix transcriptional regulator</fullName>
    </submittedName>
</protein>
<gene>
    <name evidence="3" type="ORF">OHU35_41195</name>
</gene>
<evidence type="ECO:0000313" key="4">
    <source>
        <dbReference type="Proteomes" id="UP001621512"/>
    </source>
</evidence>
<sequence length="175" mass="18979">MTDKASATAATRARAGDGQARPKASFAATLAEMDGRCNCTASRRATRYLTAAYDKALTPVGLRTTQFNILHRLALEGRTTITALSQRIAMDRTTLATNLKPLERDGLLVVQPSDTDRRARAVEITEAGLKRLEAAVPLWRAAQDQFESAFGTSEAAELRAALRAVLETGFDPWAE</sequence>
<evidence type="ECO:0000313" key="3">
    <source>
        <dbReference type="EMBL" id="WTW32110.1"/>
    </source>
</evidence>
<dbReference type="Gene3D" id="1.10.10.10">
    <property type="entry name" value="Winged helix-like DNA-binding domain superfamily/Winged helix DNA-binding domain"/>
    <property type="match status" value="1"/>
</dbReference>
<dbReference type="Proteomes" id="UP001621512">
    <property type="component" value="Chromosome"/>
</dbReference>
<dbReference type="RefSeq" id="WP_229873450.1">
    <property type="nucleotide sequence ID" value="NZ_BMUK01000019.1"/>
</dbReference>
<keyword evidence="4" id="KW-1185">Reference proteome</keyword>
<dbReference type="InterPro" id="IPR000835">
    <property type="entry name" value="HTH_MarR-typ"/>
</dbReference>
<dbReference type="InterPro" id="IPR036390">
    <property type="entry name" value="WH_DNA-bd_sf"/>
</dbReference>
<dbReference type="PANTHER" id="PTHR33164">
    <property type="entry name" value="TRANSCRIPTIONAL REGULATOR, MARR FAMILY"/>
    <property type="match status" value="1"/>
</dbReference>
<evidence type="ECO:0000259" key="2">
    <source>
        <dbReference type="PROSITE" id="PS50995"/>
    </source>
</evidence>
<organism evidence="3 4">
    <name type="scientific">Streptomyces purpurascens</name>
    <dbReference type="NCBI Taxonomy" id="1924"/>
    <lineage>
        <taxon>Bacteria</taxon>
        <taxon>Bacillati</taxon>
        <taxon>Actinomycetota</taxon>
        <taxon>Actinomycetes</taxon>
        <taxon>Kitasatosporales</taxon>
        <taxon>Streptomycetaceae</taxon>
        <taxon>Streptomyces</taxon>
    </lineage>
</organism>
<dbReference type="SMART" id="SM00347">
    <property type="entry name" value="HTH_MARR"/>
    <property type="match status" value="1"/>
</dbReference>
<accession>A0ABZ1MYB1</accession>
<dbReference type="InterPro" id="IPR039422">
    <property type="entry name" value="MarR/SlyA-like"/>
</dbReference>
<dbReference type="Pfam" id="PF12802">
    <property type="entry name" value="MarR_2"/>
    <property type="match status" value="1"/>
</dbReference>
<feature type="domain" description="HTH marR-type" evidence="2">
    <location>
        <begin position="23"/>
        <end position="167"/>
    </location>
</feature>
<dbReference type="PROSITE" id="PS50995">
    <property type="entry name" value="HTH_MARR_2"/>
    <property type="match status" value="1"/>
</dbReference>
<feature type="region of interest" description="Disordered" evidence="1">
    <location>
        <begin position="1"/>
        <end position="23"/>
    </location>
</feature>
<feature type="compositionally biased region" description="Low complexity" evidence="1">
    <location>
        <begin position="1"/>
        <end position="13"/>
    </location>
</feature>
<reference evidence="3 4" key="1">
    <citation type="submission" date="2022-10" db="EMBL/GenBank/DDBJ databases">
        <title>The complete genomes of actinobacterial strains from the NBC collection.</title>
        <authorList>
            <person name="Joergensen T.S."/>
            <person name="Alvarez Arevalo M."/>
            <person name="Sterndorff E.B."/>
            <person name="Faurdal D."/>
            <person name="Vuksanovic O."/>
            <person name="Mourched A.-S."/>
            <person name="Charusanti P."/>
            <person name="Shaw S."/>
            <person name="Blin K."/>
            <person name="Weber T."/>
        </authorList>
    </citation>
    <scope>NUCLEOTIDE SEQUENCE [LARGE SCALE GENOMIC DNA]</scope>
    <source>
        <strain evidence="3 4">NBC_00017</strain>
    </source>
</reference>
<name>A0ABZ1MYB1_STREF</name>
<dbReference type="EMBL" id="CP108341">
    <property type="protein sequence ID" value="WTW32110.1"/>
    <property type="molecule type" value="Genomic_DNA"/>
</dbReference>